<dbReference type="InterPro" id="IPR050346">
    <property type="entry name" value="FMO-like"/>
</dbReference>
<keyword evidence="9" id="KW-1185">Reference proteome</keyword>
<evidence type="ECO:0000256" key="6">
    <source>
        <dbReference type="ARBA" id="ARBA00023002"/>
    </source>
</evidence>
<keyword evidence="6" id="KW-0560">Oxidoreductase</keyword>
<dbReference type="GO" id="GO:0050661">
    <property type="term" value="F:NADP binding"/>
    <property type="evidence" value="ECO:0007669"/>
    <property type="project" value="InterPro"/>
</dbReference>
<evidence type="ECO:0008006" key="10">
    <source>
        <dbReference type="Google" id="ProtNLM"/>
    </source>
</evidence>
<dbReference type="PRINTS" id="PR00370">
    <property type="entry name" value="FMOXYGENASE"/>
</dbReference>
<dbReference type="Proteomes" id="UP000722485">
    <property type="component" value="Unassembled WGS sequence"/>
</dbReference>
<evidence type="ECO:0000256" key="4">
    <source>
        <dbReference type="ARBA" id="ARBA00022827"/>
    </source>
</evidence>
<dbReference type="Pfam" id="PF13450">
    <property type="entry name" value="NAD_binding_8"/>
    <property type="match status" value="1"/>
</dbReference>
<comment type="similarity">
    <text evidence="2">Belongs to the FMO family.</text>
</comment>
<comment type="caution">
    <text evidence="8">The sequence shown here is derived from an EMBL/GenBank/DDBJ whole genome shotgun (WGS) entry which is preliminary data.</text>
</comment>
<dbReference type="Pfam" id="PF00743">
    <property type="entry name" value="FMO-like"/>
    <property type="match status" value="2"/>
</dbReference>
<evidence type="ECO:0000256" key="7">
    <source>
        <dbReference type="ARBA" id="ARBA00023033"/>
    </source>
</evidence>
<dbReference type="AlphaFoldDB" id="A0A9P5H1W4"/>
<name>A0A9P5H1W4_9HYPO</name>
<dbReference type="PANTHER" id="PTHR23023">
    <property type="entry name" value="DIMETHYLANILINE MONOOXYGENASE"/>
    <property type="match status" value="1"/>
</dbReference>
<dbReference type="FunFam" id="3.50.50.60:FF:000138">
    <property type="entry name" value="Flavin-containing monooxygenase"/>
    <property type="match status" value="1"/>
</dbReference>
<dbReference type="PIRSF" id="PIRSF000332">
    <property type="entry name" value="FMO"/>
    <property type="match status" value="1"/>
</dbReference>
<dbReference type="SUPFAM" id="SSF51905">
    <property type="entry name" value="FAD/NAD(P)-binding domain"/>
    <property type="match status" value="2"/>
</dbReference>
<evidence type="ECO:0000313" key="8">
    <source>
        <dbReference type="EMBL" id="KAF7546317.1"/>
    </source>
</evidence>
<keyword evidence="3" id="KW-0285">Flavoprotein</keyword>
<dbReference type="GO" id="GO:0004499">
    <property type="term" value="F:N,N-dimethylaniline monooxygenase activity"/>
    <property type="evidence" value="ECO:0007669"/>
    <property type="project" value="InterPro"/>
</dbReference>
<dbReference type="GO" id="GO:0050660">
    <property type="term" value="F:flavin adenine dinucleotide binding"/>
    <property type="evidence" value="ECO:0007669"/>
    <property type="project" value="InterPro"/>
</dbReference>
<reference evidence="8" key="1">
    <citation type="submission" date="2020-03" db="EMBL/GenBank/DDBJ databases">
        <title>Draft Genome Sequence of Cylindrodendrum hubeiense.</title>
        <authorList>
            <person name="Buettner E."/>
            <person name="Kellner H."/>
        </authorList>
    </citation>
    <scope>NUCLEOTIDE SEQUENCE</scope>
    <source>
        <strain evidence="8">IHI 201604</strain>
    </source>
</reference>
<protein>
    <recommendedName>
        <fullName evidence="10">Flavin-containing monooxygenase</fullName>
    </recommendedName>
</protein>
<sequence length="492" mass="54939">MAPEKQLEVSRVAIIGAGASGLAAAKYLLAEKKFSEVRIFEQRATPGGTWNYSPLTREPNFTIPRTQPSAVPDQAIWPNGSVDVEFLTPIYDQLETNIPHSLMSFADKAFPQGTSVFPRHSVVLQYLKDYAEGLEPSISYQTQVLNVEKSTLEDRLGPWKLQVLNLKTNETTKAEFDAIVVASGHYNDPFIPDIPGLVDFNKAYPEAISHSKFYRHPEEYANKKVIIVGNSASGIDMTAQISTVAQLPVLVSEKEKSSFIGLAMNTPTAAYVPEILEFLPQERGVRFSDGHIETGIDAVILCTGFHYSYPFLQSLKPSVLVPSGTYAAHLWENMIYTADPTLAFLSIPQRGIPFPLVEAQSAVISRIWSGRLNPPSRAEMEAWVHKEHQEKGEGKPIHHISCPADVEYINRLHNLSTKATRAPELGLDRGGDGKEPPYWDLQKRWVRERVLEIKLASRAQGDRRHEFKSLEDLGFDYAQWEKDLEGGKALIS</sequence>
<dbReference type="EMBL" id="JAANBB010000218">
    <property type="protein sequence ID" value="KAF7546317.1"/>
    <property type="molecule type" value="Genomic_DNA"/>
</dbReference>
<evidence type="ECO:0000313" key="9">
    <source>
        <dbReference type="Proteomes" id="UP000722485"/>
    </source>
</evidence>
<evidence type="ECO:0000256" key="5">
    <source>
        <dbReference type="ARBA" id="ARBA00022857"/>
    </source>
</evidence>
<dbReference type="InterPro" id="IPR000960">
    <property type="entry name" value="Flavin_mOase"/>
</dbReference>
<organism evidence="8 9">
    <name type="scientific">Cylindrodendrum hubeiense</name>
    <dbReference type="NCBI Taxonomy" id="595255"/>
    <lineage>
        <taxon>Eukaryota</taxon>
        <taxon>Fungi</taxon>
        <taxon>Dikarya</taxon>
        <taxon>Ascomycota</taxon>
        <taxon>Pezizomycotina</taxon>
        <taxon>Sordariomycetes</taxon>
        <taxon>Hypocreomycetidae</taxon>
        <taxon>Hypocreales</taxon>
        <taxon>Nectriaceae</taxon>
        <taxon>Cylindrodendrum</taxon>
    </lineage>
</organism>
<evidence type="ECO:0000256" key="1">
    <source>
        <dbReference type="ARBA" id="ARBA00001974"/>
    </source>
</evidence>
<dbReference type="InterPro" id="IPR020946">
    <property type="entry name" value="Flavin_mOase-like"/>
</dbReference>
<evidence type="ECO:0000256" key="2">
    <source>
        <dbReference type="ARBA" id="ARBA00009183"/>
    </source>
</evidence>
<proteinExistence type="inferred from homology"/>
<accession>A0A9P5H1W4</accession>
<keyword evidence="5" id="KW-0521">NADP</keyword>
<comment type="cofactor">
    <cofactor evidence="1">
        <name>FAD</name>
        <dbReference type="ChEBI" id="CHEBI:57692"/>
    </cofactor>
</comment>
<keyword evidence="4" id="KW-0274">FAD</keyword>
<evidence type="ECO:0000256" key="3">
    <source>
        <dbReference type="ARBA" id="ARBA00022630"/>
    </source>
</evidence>
<dbReference type="Gene3D" id="3.50.50.60">
    <property type="entry name" value="FAD/NAD(P)-binding domain"/>
    <property type="match status" value="2"/>
</dbReference>
<gene>
    <name evidence="8" type="ORF">G7Z17_g8523</name>
</gene>
<dbReference type="InterPro" id="IPR036188">
    <property type="entry name" value="FAD/NAD-bd_sf"/>
</dbReference>
<dbReference type="OrthoDB" id="66881at2759"/>
<keyword evidence="7" id="KW-0503">Monooxygenase</keyword>